<protein>
    <recommendedName>
        <fullName evidence="2">STAS domain-containing protein</fullName>
    </recommendedName>
</protein>
<proteinExistence type="predicted"/>
<gene>
    <name evidence="3" type="ORF">DMO24_12260</name>
</gene>
<comment type="caution">
    <text evidence="3">The sequence shown here is derived from an EMBL/GenBank/DDBJ whole genome shotgun (WGS) entry which is preliminary data.</text>
</comment>
<dbReference type="SUPFAM" id="SSF52091">
    <property type="entry name" value="SpoIIaa-like"/>
    <property type="match status" value="1"/>
</dbReference>
<reference evidence="3 4" key="1">
    <citation type="submission" date="2018-06" db="EMBL/GenBank/DDBJ databases">
        <title>Draft genome sequence of Modestobacter versicolor CP153-2.</title>
        <authorList>
            <person name="Gundlapally S.R."/>
        </authorList>
    </citation>
    <scope>NUCLEOTIDE SEQUENCE [LARGE SCALE GENOMIC DNA]</scope>
    <source>
        <strain evidence="3 4">CP153-2</strain>
    </source>
</reference>
<evidence type="ECO:0000313" key="4">
    <source>
        <dbReference type="Proteomes" id="UP000247602"/>
    </source>
</evidence>
<accession>A0A323VN98</accession>
<evidence type="ECO:0000313" key="3">
    <source>
        <dbReference type="EMBL" id="PZA21068.1"/>
    </source>
</evidence>
<feature type="region of interest" description="Disordered" evidence="1">
    <location>
        <begin position="1"/>
        <end position="40"/>
    </location>
</feature>
<evidence type="ECO:0000259" key="2">
    <source>
        <dbReference type="PROSITE" id="PS50801"/>
    </source>
</evidence>
<organism evidence="3 4">
    <name type="scientific">Modestobacter versicolor</name>
    <dbReference type="NCBI Taxonomy" id="429133"/>
    <lineage>
        <taxon>Bacteria</taxon>
        <taxon>Bacillati</taxon>
        <taxon>Actinomycetota</taxon>
        <taxon>Actinomycetes</taxon>
        <taxon>Geodermatophilales</taxon>
        <taxon>Geodermatophilaceae</taxon>
        <taxon>Modestobacter</taxon>
    </lineage>
</organism>
<dbReference type="InterPro" id="IPR002645">
    <property type="entry name" value="STAS_dom"/>
</dbReference>
<dbReference type="InterPro" id="IPR036513">
    <property type="entry name" value="STAS_dom_sf"/>
</dbReference>
<dbReference type="EMBL" id="QKNV01000118">
    <property type="protein sequence ID" value="PZA21068.1"/>
    <property type="molecule type" value="Genomic_DNA"/>
</dbReference>
<dbReference type="CDD" id="cd07043">
    <property type="entry name" value="STAS_anti-anti-sigma_factors"/>
    <property type="match status" value="1"/>
</dbReference>
<dbReference type="Proteomes" id="UP000247602">
    <property type="component" value="Unassembled WGS sequence"/>
</dbReference>
<evidence type="ECO:0000256" key="1">
    <source>
        <dbReference type="SAM" id="MobiDB-lite"/>
    </source>
</evidence>
<name>A0A323VN98_9ACTN</name>
<feature type="domain" description="STAS" evidence="2">
    <location>
        <begin position="54"/>
        <end position="150"/>
    </location>
</feature>
<sequence length="150" mass="16210">MGGRGPVGRLSSQQVRSRRRPFCQTPSAQWAASRHPVPGRGRNAVLRDVEQLPDGIDLVVEDGVVVLRLRGEVDGLVVDAWDAARSDTSGAAAVDLSAATFLDGRALRMLVRETEQSRRTGRVPELRGPSRTVRRMLEITGAAPLFAAVC</sequence>
<dbReference type="OrthoDB" id="4833278at2"/>
<keyword evidence="4" id="KW-1185">Reference proteome</keyword>
<dbReference type="AlphaFoldDB" id="A0A323VN98"/>
<dbReference type="PROSITE" id="PS50801">
    <property type="entry name" value="STAS"/>
    <property type="match status" value="1"/>
</dbReference>
<dbReference type="Gene3D" id="3.30.750.24">
    <property type="entry name" value="STAS domain"/>
    <property type="match status" value="1"/>
</dbReference>
<dbReference type="Pfam" id="PF01740">
    <property type="entry name" value="STAS"/>
    <property type="match status" value="1"/>
</dbReference>